<feature type="compositionally biased region" description="Polar residues" evidence="1">
    <location>
        <begin position="36"/>
        <end position="48"/>
    </location>
</feature>
<dbReference type="Proteomes" id="UP000824229">
    <property type="component" value="Unassembled WGS sequence"/>
</dbReference>
<accession>A0A9E2KC93</accession>
<feature type="chain" id="PRO_5039072941" evidence="2">
    <location>
        <begin position="32"/>
        <end position="148"/>
    </location>
</feature>
<reference evidence="3" key="2">
    <citation type="submission" date="2021-04" db="EMBL/GenBank/DDBJ databases">
        <authorList>
            <person name="Gilroy R."/>
        </authorList>
    </citation>
    <scope>NUCLEOTIDE SEQUENCE</scope>
    <source>
        <strain evidence="3">B5-657</strain>
    </source>
</reference>
<feature type="compositionally biased region" description="Basic and acidic residues" evidence="1">
    <location>
        <begin position="51"/>
        <end position="60"/>
    </location>
</feature>
<gene>
    <name evidence="3" type="ORF">H9872_08865</name>
</gene>
<name>A0A9E2KC93_9FIRM</name>
<dbReference type="AlphaFoldDB" id="A0A9E2KC93"/>
<proteinExistence type="predicted"/>
<keyword evidence="2" id="KW-0732">Signal</keyword>
<evidence type="ECO:0000313" key="3">
    <source>
        <dbReference type="EMBL" id="MBU3804849.1"/>
    </source>
</evidence>
<sequence length="148" mass="16624">MKLFLRKARVLSLICLSTSLSLSALTVPVMANSLNQAEQSTKASQTNERPAPPKDGEKPPMPHHKGCKCHRPFKRFTAAMDTLKKEQLISADDIKKIYDALMKIPPETLDKVEDKDQSAADALYKDKVLTEEQYKKICAFLKANPPRK</sequence>
<feature type="region of interest" description="Disordered" evidence="1">
    <location>
        <begin position="36"/>
        <end position="68"/>
    </location>
</feature>
<reference evidence="3" key="1">
    <citation type="journal article" date="2021" name="PeerJ">
        <title>Extensive microbial diversity within the chicken gut microbiome revealed by metagenomics and culture.</title>
        <authorList>
            <person name="Gilroy R."/>
            <person name="Ravi A."/>
            <person name="Getino M."/>
            <person name="Pursley I."/>
            <person name="Horton D.L."/>
            <person name="Alikhan N.F."/>
            <person name="Baker D."/>
            <person name="Gharbi K."/>
            <person name="Hall N."/>
            <person name="Watson M."/>
            <person name="Adriaenssens E.M."/>
            <person name="Foster-Nyarko E."/>
            <person name="Jarju S."/>
            <person name="Secka A."/>
            <person name="Antonio M."/>
            <person name="Oren A."/>
            <person name="Chaudhuri R.R."/>
            <person name="La Ragione R."/>
            <person name="Hildebrand F."/>
            <person name="Pallen M.J."/>
        </authorList>
    </citation>
    <scope>NUCLEOTIDE SEQUENCE</scope>
    <source>
        <strain evidence="3">B5-657</strain>
    </source>
</reference>
<feature type="signal peptide" evidence="2">
    <location>
        <begin position="1"/>
        <end position="31"/>
    </location>
</feature>
<organism evidence="3 4">
    <name type="scientific">Candidatus Cellulosilyticum pullistercoris</name>
    <dbReference type="NCBI Taxonomy" id="2838521"/>
    <lineage>
        <taxon>Bacteria</taxon>
        <taxon>Bacillati</taxon>
        <taxon>Bacillota</taxon>
        <taxon>Clostridia</taxon>
        <taxon>Lachnospirales</taxon>
        <taxon>Cellulosilyticaceae</taxon>
        <taxon>Cellulosilyticum</taxon>
    </lineage>
</organism>
<protein>
    <submittedName>
        <fullName evidence="3">Uncharacterized protein</fullName>
    </submittedName>
</protein>
<evidence type="ECO:0000256" key="2">
    <source>
        <dbReference type="SAM" id="SignalP"/>
    </source>
</evidence>
<evidence type="ECO:0000313" key="4">
    <source>
        <dbReference type="Proteomes" id="UP000824229"/>
    </source>
</evidence>
<comment type="caution">
    <text evidence="3">The sequence shown here is derived from an EMBL/GenBank/DDBJ whole genome shotgun (WGS) entry which is preliminary data.</text>
</comment>
<evidence type="ECO:0000256" key="1">
    <source>
        <dbReference type="SAM" id="MobiDB-lite"/>
    </source>
</evidence>
<dbReference type="EMBL" id="JAHLFQ010000206">
    <property type="protein sequence ID" value="MBU3804849.1"/>
    <property type="molecule type" value="Genomic_DNA"/>
</dbReference>